<keyword evidence="3 7" id="KW-0255">Endonuclease</keyword>
<protein>
    <recommendedName>
        <fullName evidence="6">type II site-specific deoxyribonuclease</fullName>
        <ecNumber evidence="6">3.1.21.4</ecNumber>
    </recommendedName>
</protein>
<keyword evidence="2" id="KW-0680">Restriction system</keyword>
<dbReference type="Pfam" id="PF09520">
    <property type="entry name" value="RE_TdeIII"/>
    <property type="match status" value="2"/>
</dbReference>
<evidence type="ECO:0000313" key="8">
    <source>
        <dbReference type="Proteomes" id="UP000229972"/>
    </source>
</evidence>
<dbReference type="EC" id="3.1.21.4" evidence="6"/>
<keyword evidence="1" id="KW-0540">Nuclease</keyword>
<sequence length="285" mass="34189">MQYTKFKNIFNETIFEESKAVLIEKIAKYPSRYIGLFRPTKPKAKILQNLLQSHEIRFGDAFEEIIEEYLKEFGYEILNKRFVNSDDDELNLDQCFKDKNAVYFIEQKIRDDHDSTKKRGQISNFEKKLNEMVDKYGEKNLVGIFYFIDPDLQKNKNYYKTELEKMARDYGVKIYLSYGVELFDFLQQGKIWSEILKYLEQWKKEIPDFPETNFDINAENSFEEIKNLSPALYRKLFQDDNIFNEIILTIFPEKKTLRLLLDYFKKKSSEKVIYATISKALEKRI</sequence>
<dbReference type="AlphaFoldDB" id="A0A2H0VBM7"/>
<accession>A0A2H0VBM7</accession>
<comment type="catalytic activity">
    <reaction evidence="5">
        <text>Endonucleolytic cleavage of DNA to give specific double-stranded fragments with terminal 5'-phosphates.</text>
        <dbReference type="EC" id="3.1.21.4"/>
    </reaction>
</comment>
<evidence type="ECO:0000256" key="3">
    <source>
        <dbReference type="ARBA" id="ARBA00022759"/>
    </source>
</evidence>
<evidence type="ECO:0000256" key="5">
    <source>
        <dbReference type="ARBA" id="ARBA00093760"/>
    </source>
</evidence>
<evidence type="ECO:0000256" key="4">
    <source>
        <dbReference type="ARBA" id="ARBA00022801"/>
    </source>
</evidence>
<comment type="caution">
    <text evidence="7">The sequence shown here is derived from an EMBL/GenBank/DDBJ whole genome shotgun (WGS) entry which is preliminary data.</text>
</comment>
<proteinExistence type="predicted"/>
<reference evidence="8" key="1">
    <citation type="submission" date="2017-09" db="EMBL/GenBank/DDBJ databases">
        <title>Depth-based differentiation of microbial function through sediment-hosted aquifers and enrichment of novel symbionts in the deep terrestrial subsurface.</title>
        <authorList>
            <person name="Probst A.J."/>
            <person name="Ladd B."/>
            <person name="Jarett J.K."/>
            <person name="Geller-Mcgrath D.E."/>
            <person name="Sieber C.M.K."/>
            <person name="Emerson J.B."/>
            <person name="Anantharaman K."/>
            <person name="Thomas B.C."/>
            <person name="Malmstrom R."/>
            <person name="Stieglmeier M."/>
            <person name="Klingl A."/>
            <person name="Woyke T."/>
            <person name="Ryan C.M."/>
            <person name="Banfield J.F."/>
        </authorList>
    </citation>
    <scope>NUCLEOTIDE SEQUENCE [LARGE SCALE GENOMIC DNA]</scope>
</reference>
<keyword evidence="4" id="KW-0378">Hydrolase</keyword>
<dbReference type="GO" id="GO:0004519">
    <property type="term" value="F:endonuclease activity"/>
    <property type="evidence" value="ECO:0007669"/>
    <property type="project" value="UniProtKB-KW"/>
</dbReference>
<dbReference type="InterPro" id="IPR019045">
    <property type="entry name" value="Restrct_endonuc_II_HinfI"/>
</dbReference>
<evidence type="ECO:0000313" key="7">
    <source>
        <dbReference type="EMBL" id="PIR95759.1"/>
    </source>
</evidence>
<gene>
    <name evidence="7" type="ORF">COT93_00730</name>
</gene>
<dbReference type="Proteomes" id="UP000229972">
    <property type="component" value="Unassembled WGS sequence"/>
</dbReference>
<evidence type="ECO:0000256" key="2">
    <source>
        <dbReference type="ARBA" id="ARBA00022747"/>
    </source>
</evidence>
<organism evidence="7 8">
    <name type="scientific">Candidatus Falkowbacteria bacterium CG10_big_fil_rev_8_21_14_0_10_37_18</name>
    <dbReference type="NCBI Taxonomy" id="1974562"/>
    <lineage>
        <taxon>Bacteria</taxon>
        <taxon>Candidatus Falkowiibacteriota</taxon>
    </lineage>
</organism>
<evidence type="ECO:0000256" key="6">
    <source>
        <dbReference type="ARBA" id="ARBA00093790"/>
    </source>
</evidence>
<dbReference type="EMBL" id="PFAL01000009">
    <property type="protein sequence ID" value="PIR95759.1"/>
    <property type="molecule type" value="Genomic_DNA"/>
</dbReference>
<evidence type="ECO:0000256" key="1">
    <source>
        <dbReference type="ARBA" id="ARBA00022722"/>
    </source>
</evidence>
<name>A0A2H0VBM7_9BACT</name>
<dbReference type="NCBIfam" id="NF045832">
    <property type="entry name" value="restrict_HpyAIV"/>
    <property type="match status" value="1"/>
</dbReference>
<dbReference type="InterPro" id="IPR054784">
    <property type="entry name" value="HpyAIV-type_restriction_enz"/>
</dbReference>